<dbReference type="InterPro" id="IPR013785">
    <property type="entry name" value="Aldolase_TIM"/>
</dbReference>
<dbReference type="UniPathway" id="UPA00034">
    <property type="reaction ID" value="UER00017"/>
</dbReference>
<dbReference type="RefSeq" id="WP_008039081.1">
    <property type="nucleotide sequence ID" value="NZ_JH725147.1"/>
</dbReference>
<feature type="site" description="Part of a proton relay during catalysis" evidence="12">
    <location>
        <position position="44"/>
    </location>
</feature>
<comment type="pathway">
    <text evidence="2 12">Amino-acid biosynthesis; L-lysine biosynthesis via DAP pathway; (S)-tetrahydrodipicolinate from L-aspartate: step 3/4.</text>
</comment>
<dbReference type="eggNOG" id="COG0329">
    <property type="taxonomic scope" value="Bacteria"/>
</dbReference>
<sequence length="294" mass="31576">MLKGALSALITPFDENGNVDETTFCQFVEWQIGQGINGVVPVGTTGESPTLSHDEHKCVVELCVKQVAKRIPVIAGAGSNSTLEAVELAKHAQAAGADAVLVVSPYYNKPSQKGLYTHFSTIAQAVSIPIIIYNIPGRSIVDVNVETMAKLCHDFKTIIGVKDATCKVERVSEQREKCGHEFIQLSGDDNTALGFNAHGGVGCISVTSNIAPKLCAQMQQACQNGDYAKARKINDLLAPLHRSLFIEPNPAGVKYAAKKLGLSSDYVRSPMVMLEESTKKTIDDALRHAGLVKE</sequence>
<dbReference type="Pfam" id="PF00701">
    <property type="entry name" value="DHDPS"/>
    <property type="match status" value="1"/>
</dbReference>
<feature type="binding site" evidence="12 15">
    <location>
        <position position="204"/>
    </location>
    <ligand>
        <name>pyruvate</name>
        <dbReference type="ChEBI" id="CHEBI:15361"/>
    </ligand>
</feature>
<evidence type="ECO:0000256" key="1">
    <source>
        <dbReference type="ARBA" id="ARBA00003294"/>
    </source>
</evidence>
<dbReference type="EC" id="4.3.3.7" evidence="4 12"/>
<dbReference type="EMBL" id="AIMB01000007">
    <property type="protein sequence ID" value="EJF90621.1"/>
    <property type="molecule type" value="Genomic_DNA"/>
</dbReference>
<dbReference type="Gene3D" id="3.20.20.70">
    <property type="entry name" value="Aldolase class I"/>
    <property type="match status" value="1"/>
</dbReference>
<keyword evidence="5 12" id="KW-0963">Cytoplasm</keyword>
<evidence type="ECO:0000313" key="16">
    <source>
        <dbReference type="EMBL" id="EJF90621.1"/>
    </source>
</evidence>
<keyword evidence="8 12" id="KW-0457">Lysine biosynthesis</keyword>
<keyword evidence="6 12" id="KW-0028">Amino-acid biosynthesis</keyword>
<dbReference type="GO" id="GO:0008840">
    <property type="term" value="F:4-hydroxy-tetrahydrodipicolinate synthase activity"/>
    <property type="evidence" value="ECO:0007669"/>
    <property type="project" value="UniProtKB-UniRule"/>
</dbReference>
<feature type="binding site" evidence="12 15">
    <location>
        <position position="45"/>
    </location>
    <ligand>
        <name>pyruvate</name>
        <dbReference type="ChEBI" id="CHEBI:15361"/>
    </ligand>
</feature>
<evidence type="ECO:0000256" key="4">
    <source>
        <dbReference type="ARBA" id="ARBA00012086"/>
    </source>
</evidence>
<evidence type="ECO:0000256" key="3">
    <source>
        <dbReference type="ARBA" id="ARBA00007592"/>
    </source>
</evidence>
<evidence type="ECO:0000256" key="6">
    <source>
        <dbReference type="ARBA" id="ARBA00022605"/>
    </source>
</evidence>
<dbReference type="PRINTS" id="PR00146">
    <property type="entry name" value="DHPICSNTHASE"/>
</dbReference>
<comment type="caution">
    <text evidence="12">Was originally thought to be a dihydrodipicolinate synthase (DHDPS), catalyzing the condensation of (S)-aspartate-beta-semialdehyde [(S)-ASA] and pyruvate to dihydrodipicolinate (DHDP). However, it was shown in E.coli that the product of the enzymatic reaction is not dihydrodipicolinate but in fact (4S)-4-hydroxy-2,3,4,5-tetrahydro-(2S)-dipicolinic acid (HTPA), and that the consecutive dehydration reaction leading to DHDP is not spontaneous but catalyzed by DapB.</text>
</comment>
<comment type="subcellular location">
    <subcellularLocation>
        <location evidence="12">Cytoplasm</location>
    </subcellularLocation>
</comment>
<evidence type="ECO:0000256" key="15">
    <source>
        <dbReference type="PIRSR" id="PIRSR001365-2"/>
    </source>
</evidence>
<dbReference type="PROSITE" id="PS00666">
    <property type="entry name" value="DHDPS_2"/>
    <property type="match status" value="1"/>
</dbReference>
<feature type="site" description="Part of a proton relay during catalysis" evidence="12">
    <location>
        <position position="107"/>
    </location>
</feature>
<evidence type="ECO:0000256" key="12">
    <source>
        <dbReference type="HAMAP-Rule" id="MF_00418"/>
    </source>
</evidence>
<evidence type="ECO:0000256" key="9">
    <source>
        <dbReference type="ARBA" id="ARBA00023239"/>
    </source>
</evidence>
<name>J0QX53_9HYPH</name>
<dbReference type="Proteomes" id="UP000008952">
    <property type="component" value="Unassembled WGS sequence"/>
</dbReference>
<reference evidence="16 17" key="1">
    <citation type="submission" date="2012-03" db="EMBL/GenBank/DDBJ databases">
        <title>The Genome Sequence of Bartonella tamiae Th239.</title>
        <authorList>
            <consortium name="The Broad Institute Genome Sequencing Platform"/>
            <consortium name="The Broad Institute Genome Sequencing Center for Infectious Disease"/>
            <person name="Feldgarden M."/>
            <person name="Kirby J."/>
            <person name="Kosoy M."/>
            <person name="Birtles R."/>
            <person name="Probert W.S."/>
            <person name="Chiaraviglio L."/>
            <person name="Young S.K."/>
            <person name="Zeng Q."/>
            <person name="Gargeya S."/>
            <person name="Fitzgerald M."/>
            <person name="Haas B."/>
            <person name="Abouelleil A."/>
            <person name="Alvarado L."/>
            <person name="Arachchi H.M."/>
            <person name="Berlin A."/>
            <person name="Chapman S.B."/>
            <person name="Gearin G."/>
            <person name="Goldberg J."/>
            <person name="Griggs A."/>
            <person name="Gujja S."/>
            <person name="Hansen M."/>
            <person name="Heiman D."/>
            <person name="Howarth C."/>
            <person name="Larimer J."/>
            <person name="Lui A."/>
            <person name="MacDonald P.J.P."/>
            <person name="McCowen C."/>
            <person name="Montmayeur A."/>
            <person name="Murphy C."/>
            <person name="Neiman D."/>
            <person name="Pearson M."/>
            <person name="Priest M."/>
            <person name="Roberts A."/>
            <person name="Saif S."/>
            <person name="Shea T."/>
            <person name="Sisk P."/>
            <person name="Stolte C."/>
            <person name="Sykes S."/>
            <person name="Wortman J."/>
            <person name="Nusbaum C."/>
            <person name="Birren B."/>
        </authorList>
    </citation>
    <scope>NUCLEOTIDE SEQUENCE [LARGE SCALE GENOMIC DNA]</scope>
    <source>
        <strain evidence="16 17">Th239</strain>
    </source>
</reference>
<dbReference type="SMART" id="SM01130">
    <property type="entry name" value="DHDPS"/>
    <property type="match status" value="1"/>
</dbReference>
<comment type="subunit">
    <text evidence="12">Homotetramer; dimer of dimers.</text>
</comment>
<keyword evidence="17" id="KW-1185">Reference proteome</keyword>
<dbReference type="AlphaFoldDB" id="J0QX53"/>
<protein>
    <recommendedName>
        <fullName evidence="4 12">4-hydroxy-tetrahydrodipicolinate synthase</fullName>
        <shortName evidence="12">HTPA synthase</shortName>
        <ecNumber evidence="4 12">4.3.3.7</ecNumber>
    </recommendedName>
</protein>
<organism evidence="16 17">
    <name type="scientific">Bartonella tamiae Th239</name>
    <dbReference type="NCBI Taxonomy" id="1094558"/>
    <lineage>
        <taxon>Bacteria</taxon>
        <taxon>Pseudomonadati</taxon>
        <taxon>Pseudomonadota</taxon>
        <taxon>Alphaproteobacteria</taxon>
        <taxon>Hyphomicrobiales</taxon>
        <taxon>Bartonellaceae</taxon>
        <taxon>Bartonella</taxon>
    </lineage>
</organism>
<proteinExistence type="inferred from homology"/>
<dbReference type="InterPro" id="IPR002220">
    <property type="entry name" value="DapA-like"/>
</dbReference>
<comment type="caution">
    <text evidence="16">The sequence shown here is derived from an EMBL/GenBank/DDBJ whole genome shotgun (WGS) entry which is preliminary data.</text>
</comment>
<dbReference type="PIRSF" id="PIRSF001365">
    <property type="entry name" value="DHDPS"/>
    <property type="match status" value="1"/>
</dbReference>
<accession>J0QX53</accession>
<comment type="catalytic activity">
    <reaction evidence="11 12">
        <text>L-aspartate 4-semialdehyde + pyruvate = (2S,4S)-4-hydroxy-2,3,4,5-tetrahydrodipicolinate + H2O + H(+)</text>
        <dbReference type="Rhea" id="RHEA:34171"/>
        <dbReference type="ChEBI" id="CHEBI:15361"/>
        <dbReference type="ChEBI" id="CHEBI:15377"/>
        <dbReference type="ChEBI" id="CHEBI:15378"/>
        <dbReference type="ChEBI" id="CHEBI:67139"/>
        <dbReference type="ChEBI" id="CHEBI:537519"/>
        <dbReference type="EC" id="4.3.3.7"/>
    </reaction>
</comment>
<dbReference type="InterPro" id="IPR020625">
    <property type="entry name" value="Schiff_base-form_aldolases_AS"/>
</dbReference>
<dbReference type="GO" id="GO:0009089">
    <property type="term" value="P:lysine biosynthetic process via diaminopimelate"/>
    <property type="evidence" value="ECO:0007669"/>
    <property type="project" value="UniProtKB-UniRule"/>
</dbReference>
<dbReference type="PATRIC" id="fig|1094558.3.peg.1115"/>
<dbReference type="InterPro" id="IPR005263">
    <property type="entry name" value="DapA"/>
</dbReference>
<evidence type="ECO:0000256" key="14">
    <source>
        <dbReference type="PIRSR" id="PIRSR001365-1"/>
    </source>
</evidence>
<evidence type="ECO:0000313" key="17">
    <source>
        <dbReference type="Proteomes" id="UP000008952"/>
    </source>
</evidence>
<gene>
    <name evidence="12" type="primary">dapA</name>
    <name evidence="16" type="ORF">ME5_01022</name>
</gene>
<keyword evidence="10 12" id="KW-0704">Schiff base</keyword>
<dbReference type="PANTHER" id="PTHR12128">
    <property type="entry name" value="DIHYDRODIPICOLINATE SYNTHASE"/>
    <property type="match status" value="1"/>
</dbReference>
<comment type="function">
    <text evidence="1 12">Catalyzes the condensation of (S)-aspartate-beta-semialdehyde [(S)-ASA] and pyruvate to 4-hydroxy-tetrahydrodipicolinate (HTPA).</text>
</comment>
<keyword evidence="7 12" id="KW-0220">Diaminopimelate biosynthesis</keyword>
<evidence type="ECO:0000256" key="10">
    <source>
        <dbReference type="ARBA" id="ARBA00023270"/>
    </source>
</evidence>
<evidence type="ECO:0000256" key="2">
    <source>
        <dbReference type="ARBA" id="ARBA00005120"/>
    </source>
</evidence>
<evidence type="ECO:0000256" key="11">
    <source>
        <dbReference type="ARBA" id="ARBA00047836"/>
    </source>
</evidence>
<dbReference type="HAMAP" id="MF_00418">
    <property type="entry name" value="DapA"/>
    <property type="match status" value="1"/>
</dbReference>
<evidence type="ECO:0000256" key="13">
    <source>
        <dbReference type="PIRNR" id="PIRNR001365"/>
    </source>
</evidence>
<feature type="active site" description="Schiff-base intermediate with substrate" evidence="12 14">
    <location>
        <position position="162"/>
    </location>
</feature>
<dbReference type="InterPro" id="IPR020624">
    <property type="entry name" value="Schiff_base-form_aldolases_CS"/>
</dbReference>
<evidence type="ECO:0000256" key="7">
    <source>
        <dbReference type="ARBA" id="ARBA00022915"/>
    </source>
</evidence>
<evidence type="ECO:0000256" key="5">
    <source>
        <dbReference type="ARBA" id="ARBA00022490"/>
    </source>
</evidence>
<dbReference type="SUPFAM" id="SSF51569">
    <property type="entry name" value="Aldolase"/>
    <property type="match status" value="1"/>
</dbReference>
<dbReference type="GO" id="GO:0005829">
    <property type="term" value="C:cytosol"/>
    <property type="evidence" value="ECO:0007669"/>
    <property type="project" value="TreeGrafter"/>
</dbReference>
<dbReference type="CDD" id="cd00950">
    <property type="entry name" value="DHDPS"/>
    <property type="match status" value="1"/>
</dbReference>
<keyword evidence="9 12" id="KW-0456">Lyase</keyword>
<feature type="active site" description="Proton donor/acceptor" evidence="12 14">
    <location>
        <position position="133"/>
    </location>
</feature>
<dbReference type="HOGENOM" id="CLU_049343_7_1_5"/>
<dbReference type="STRING" id="1094558.ME5_01022"/>
<dbReference type="GO" id="GO:0019877">
    <property type="term" value="P:diaminopimelate biosynthetic process"/>
    <property type="evidence" value="ECO:0007669"/>
    <property type="project" value="UniProtKB-UniRule"/>
</dbReference>
<comment type="similarity">
    <text evidence="3 12 13">Belongs to the DapA family.</text>
</comment>
<dbReference type="OrthoDB" id="9782828at2"/>
<dbReference type="PROSITE" id="PS00665">
    <property type="entry name" value="DHDPS_1"/>
    <property type="match status" value="1"/>
</dbReference>
<dbReference type="NCBIfam" id="TIGR00674">
    <property type="entry name" value="dapA"/>
    <property type="match status" value="1"/>
</dbReference>
<dbReference type="PANTHER" id="PTHR12128:SF66">
    <property type="entry name" value="4-HYDROXY-2-OXOGLUTARATE ALDOLASE, MITOCHONDRIAL"/>
    <property type="match status" value="1"/>
</dbReference>
<evidence type="ECO:0000256" key="8">
    <source>
        <dbReference type="ARBA" id="ARBA00023154"/>
    </source>
</evidence>